<feature type="domain" description="Transcription factor CBF/NF-Y/archaeal histone" evidence="7">
    <location>
        <begin position="76"/>
        <end position="139"/>
    </location>
</feature>
<feature type="compositionally biased region" description="Basic and acidic residues" evidence="6">
    <location>
        <begin position="156"/>
        <end position="177"/>
    </location>
</feature>
<evidence type="ECO:0000256" key="4">
    <source>
        <dbReference type="ARBA" id="ARBA00039775"/>
    </source>
</evidence>
<dbReference type="SUPFAM" id="SSF47113">
    <property type="entry name" value="Histone-fold"/>
    <property type="match status" value="1"/>
</dbReference>
<comment type="subcellular location">
    <subcellularLocation>
        <location evidence="1">Nucleus</location>
    </subcellularLocation>
</comment>
<feature type="region of interest" description="Disordered" evidence="6">
    <location>
        <begin position="24"/>
        <end position="67"/>
    </location>
</feature>
<evidence type="ECO:0000256" key="3">
    <source>
        <dbReference type="ARBA" id="ARBA00023242"/>
    </source>
</evidence>
<evidence type="ECO:0000259" key="7">
    <source>
        <dbReference type="Pfam" id="PF00808"/>
    </source>
</evidence>
<protein>
    <recommendedName>
        <fullName evidence="4">DNA polymerase epsilon subunit D</fullName>
    </recommendedName>
    <alternativeName>
        <fullName evidence="5">DNA polymerase II subunit D</fullName>
    </alternativeName>
</protein>
<keyword evidence="9" id="KW-1185">Reference proteome</keyword>
<dbReference type="GO" id="GO:0031507">
    <property type="term" value="P:heterochromatin formation"/>
    <property type="evidence" value="ECO:0007669"/>
    <property type="project" value="TreeGrafter"/>
</dbReference>
<dbReference type="GO" id="GO:0006272">
    <property type="term" value="P:leading strand elongation"/>
    <property type="evidence" value="ECO:0007669"/>
    <property type="project" value="TreeGrafter"/>
</dbReference>
<evidence type="ECO:0000256" key="6">
    <source>
        <dbReference type="SAM" id="MobiDB-lite"/>
    </source>
</evidence>
<dbReference type="GO" id="GO:0046982">
    <property type="term" value="F:protein heterodimerization activity"/>
    <property type="evidence" value="ECO:0007669"/>
    <property type="project" value="InterPro"/>
</dbReference>
<dbReference type="InterPro" id="IPR009072">
    <property type="entry name" value="Histone-fold"/>
</dbReference>
<dbReference type="InterPro" id="IPR051377">
    <property type="entry name" value="DNA_Pol-Epsilon_Subunit"/>
</dbReference>
<dbReference type="GO" id="GO:0031490">
    <property type="term" value="F:chromatin DNA binding"/>
    <property type="evidence" value="ECO:0007669"/>
    <property type="project" value="TreeGrafter"/>
</dbReference>
<sequence>MSDLDLPTPSSPITSATRAALSAVEISDSPLAPVKRGRGRPVADPNAPKPPPREKQPTKTKKVQKEEKIGIDDLTLPRSITIKLAKSVLPPKAAIQRNAVDALSHSAPVFVNLLSAAANDIALAQGRKGINAQDIIKALKEIEFDGFVPRIEAELREFTKAEKGRKDKDKGKGKAEGEGQAEEEGPEKKKARVVGMGAAAVEAQEDEDEEEDDLEAAAEEEEEDEAVVSDEEEEAPVAETEEHDELEDDKEPRDPATDDDDDDEEGGNESD</sequence>
<feature type="compositionally biased region" description="Acidic residues" evidence="6">
    <location>
        <begin position="257"/>
        <end position="271"/>
    </location>
</feature>
<evidence type="ECO:0000256" key="1">
    <source>
        <dbReference type="ARBA" id="ARBA00004123"/>
    </source>
</evidence>
<dbReference type="CDD" id="cd22928">
    <property type="entry name" value="HFD_POLE3_DPB4"/>
    <property type="match status" value="1"/>
</dbReference>
<evidence type="ECO:0000256" key="2">
    <source>
        <dbReference type="ARBA" id="ARBA00022705"/>
    </source>
</evidence>
<evidence type="ECO:0000313" key="8">
    <source>
        <dbReference type="EMBL" id="CCX13108.1"/>
    </source>
</evidence>
<dbReference type="GO" id="GO:0008623">
    <property type="term" value="C:CHRAC"/>
    <property type="evidence" value="ECO:0007669"/>
    <property type="project" value="TreeGrafter"/>
</dbReference>
<dbReference type="PANTHER" id="PTHR46172:SF1">
    <property type="entry name" value="DNA POLYMERASE EPSILON SUBUNIT 3"/>
    <property type="match status" value="1"/>
</dbReference>
<dbReference type="PANTHER" id="PTHR46172">
    <property type="entry name" value="DNA POLYMERASE EPSILON SUBUNIT 3"/>
    <property type="match status" value="1"/>
</dbReference>
<dbReference type="Proteomes" id="UP000018144">
    <property type="component" value="Unassembled WGS sequence"/>
</dbReference>
<evidence type="ECO:0000256" key="5">
    <source>
        <dbReference type="ARBA" id="ARBA00042096"/>
    </source>
</evidence>
<evidence type="ECO:0000313" key="9">
    <source>
        <dbReference type="Proteomes" id="UP000018144"/>
    </source>
</evidence>
<feature type="compositionally biased region" description="Acidic residues" evidence="6">
    <location>
        <begin position="203"/>
        <end position="249"/>
    </location>
</feature>
<proteinExistence type="predicted"/>
<gene>
    <name evidence="8" type="ORF">PCON_12701</name>
</gene>
<dbReference type="GO" id="GO:0008622">
    <property type="term" value="C:epsilon DNA polymerase complex"/>
    <property type="evidence" value="ECO:0007669"/>
    <property type="project" value="TreeGrafter"/>
</dbReference>
<feature type="region of interest" description="Disordered" evidence="6">
    <location>
        <begin position="156"/>
        <end position="271"/>
    </location>
</feature>
<dbReference type="Pfam" id="PF00808">
    <property type="entry name" value="CBFD_NFYB_HMF"/>
    <property type="match status" value="1"/>
</dbReference>
<feature type="compositionally biased region" description="Basic and acidic residues" evidence="6">
    <location>
        <begin position="51"/>
        <end position="67"/>
    </location>
</feature>
<reference evidence="8 9" key="1">
    <citation type="journal article" date="2013" name="PLoS Genet.">
        <title>The genome and development-dependent transcriptomes of Pyronema confluens: a window into fungal evolution.</title>
        <authorList>
            <person name="Traeger S."/>
            <person name="Altegoer F."/>
            <person name="Freitag M."/>
            <person name="Gabaldon T."/>
            <person name="Kempken F."/>
            <person name="Kumar A."/>
            <person name="Marcet-Houben M."/>
            <person name="Poggeler S."/>
            <person name="Stajich J.E."/>
            <person name="Nowrousian M."/>
        </authorList>
    </citation>
    <scope>NUCLEOTIDE SEQUENCE [LARGE SCALE GENOMIC DNA]</scope>
    <source>
        <strain evidence="9">CBS 100304</strain>
        <tissue evidence="8">Vegetative mycelium</tissue>
    </source>
</reference>
<keyword evidence="3" id="KW-0539">Nucleus</keyword>
<dbReference type="AlphaFoldDB" id="U4L7G4"/>
<name>U4L7G4_PYROM</name>
<dbReference type="InterPro" id="IPR003958">
    <property type="entry name" value="CBFA_NFYB_domain"/>
</dbReference>
<dbReference type="EMBL" id="HF935778">
    <property type="protein sequence ID" value="CCX13108.1"/>
    <property type="molecule type" value="Genomic_DNA"/>
</dbReference>
<accession>U4L7G4</accession>
<dbReference type="OMA" id="NTYRRKV"/>
<dbReference type="eggNOG" id="KOG0870">
    <property type="taxonomic scope" value="Eukaryota"/>
</dbReference>
<dbReference type="STRING" id="1076935.U4L7G4"/>
<dbReference type="GO" id="GO:0006974">
    <property type="term" value="P:DNA damage response"/>
    <property type="evidence" value="ECO:0007669"/>
    <property type="project" value="TreeGrafter"/>
</dbReference>
<dbReference type="OrthoDB" id="1707486at2759"/>
<keyword evidence="2" id="KW-0235">DNA replication</keyword>
<dbReference type="Gene3D" id="1.10.20.10">
    <property type="entry name" value="Histone, subunit A"/>
    <property type="match status" value="1"/>
</dbReference>
<organism evidence="8 9">
    <name type="scientific">Pyronema omphalodes (strain CBS 100304)</name>
    <name type="common">Pyronema confluens</name>
    <dbReference type="NCBI Taxonomy" id="1076935"/>
    <lineage>
        <taxon>Eukaryota</taxon>
        <taxon>Fungi</taxon>
        <taxon>Dikarya</taxon>
        <taxon>Ascomycota</taxon>
        <taxon>Pezizomycotina</taxon>
        <taxon>Pezizomycetes</taxon>
        <taxon>Pezizales</taxon>
        <taxon>Pyronemataceae</taxon>
        <taxon>Pyronema</taxon>
    </lineage>
</organism>